<dbReference type="InterPro" id="IPR011033">
    <property type="entry name" value="PRC_barrel-like_sf"/>
</dbReference>
<dbReference type="InterPro" id="IPR027275">
    <property type="entry name" value="PRC-brl_dom"/>
</dbReference>
<accession>K0BG35</accession>
<dbReference type="OrthoDB" id="2513at2157"/>
<dbReference type="STRING" id="1229909.NSED_07385"/>
<dbReference type="AlphaFoldDB" id="K0BG35"/>
<evidence type="ECO:0000259" key="1">
    <source>
        <dbReference type="Pfam" id="PF05239"/>
    </source>
</evidence>
<sequence length="139" mass="15635">MKNQNKFLGKYWFGQHLIGLNVFDSKGNDCGKIQSLCIDPQIFSISGVMVKQRLSSEYFISASYFEILTDDSLRLNSIPIKPHDKIVDVDGKSVGKVIKINLNSETNKIQSLEIKSRFKSKIIPSDRIVGVGDKITIKD</sequence>
<dbReference type="GeneID" id="13698234"/>
<evidence type="ECO:0000313" key="3">
    <source>
        <dbReference type="Proteomes" id="UP000006100"/>
    </source>
</evidence>
<dbReference type="EMBL" id="CP003843">
    <property type="protein sequence ID" value="AFS83271.1"/>
    <property type="molecule type" value="Genomic_DNA"/>
</dbReference>
<dbReference type="HOGENOM" id="CLU_1840469_0_0_2"/>
<organism evidence="2 3">
    <name type="scientific">Candidatus Nitrosopumilus sediminis</name>
    <dbReference type="NCBI Taxonomy" id="1229909"/>
    <lineage>
        <taxon>Archaea</taxon>
        <taxon>Nitrososphaerota</taxon>
        <taxon>Nitrososphaeria</taxon>
        <taxon>Nitrosopumilales</taxon>
        <taxon>Nitrosopumilaceae</taxon>
        <taxon>Nitrosopumilus</taxon>
    </lineage>
</organism>
<protein>
    <recommendedName>
        <fullName evidence="1">PRC-barrel domain-containing protein</fullName>
    </recommendedName>
</protein>
<gene>
    <name evidence="2" type="ORF">NSED_07385</name>
</gene>
<dbReference type="PATRIC" id="fig|1229909.8.peg.1622"/>
<name>K0BG35_9ARCH</name>
<keyword evidence="3" id="KW-1185">Reference proteome</keyword>
<dbReference type="SUPFAM" id="SSF50346">
    <property type="entry name" value="PRC-barrel domain"/>
    <property type="match status" value="2"/>
</dbReference>
<dbReference type="Gene3D" id="2.30.30.240">
    <property type="entry name" value="PRC-barrel domain"/>
    <property type="match status" value="1"/>
</dbReference>
<feature type="domain" description="PRC-barrel" evidence="1">
    <location>
        <begin position="85"/>
        <end position="138"/>
    </location>
</feature>
<reference evidence="2 3" key="1">
    <citation type="journal article" date="2012" name="J. Bacteriol.">
        <title>Draft Genome Sequence of an Ammonia-Oxidizing Archaeon, "Candidatus Nitrosopumilus sediminis" AR2, from Svalbard in the Arctic Circle.</title>
        <authorList>
            <person name="Park S.J."/>
            <person name="Kim J.G."/>
            <person name="Jung M.Y."/>
            <person name="Kim S.J."/>
            <person name="Cha I.T."/>
            <person name="Ghai R."/>
            <person name="Martin-Cuadrado A.B."/>
            <person name="Rodriguez-Valera F."/>
            <person name="Rhee S.K."/>
        </authorList>
    </citation>
    <scope>NUCLEOTIDE SEQUENCE [LARGE SCALE GENOMIC DNA]</scope>
    <source>
        <strain evidence="2 3">AR2</strain>
    </source>
</reference>
<dbReference type="Pfam" id="PF05239">
    <property type="entry name" value="PRC"/>
    <property type="match status" value="1"/>
</dbReference>
<evidence type="ECO:0000313" key="2">
    <source>
        <dbReference type="EMBL" id="AFS83271.1"/>
    </source>
</evidence>
<dbReference type="eggNOG" id="arCOG08735">
    <property type="taxonomic scope" value="Archaea"/>
</dbReference>
<dbReference type="RefSeq" id="WP_014965641.1">
    <property type="nucleotide sequence ID" value="NC_018656.1"/>
</dbReference>
<dbReference type="KEGG" id="nir:NSED_07385"/>
<proteinExistence type="predicted"/>
<dbReference type="Proteomes" id="UP000006100">
    <property type="component" value="Chromosome"/>
</dbReference>